<organism evidence="1 2">
    <name type="scientific">Candidatus Nitronauta litoralis</name>
    <dbReference type="NCBI Taxonomy" id="2705533"/>
    <lineage>
        <taxon>Bacteria</taxon>
        <taxon>Pseudomonadati</taxon>
        <taxon>Nitrospinota/Tectimicrobiota group</taxon>
        <taxon>Nitrospinota</taxon>
        <taxon>Nitrospinia</taxon>
        <taxon>Nitrospinales</taxon>
        <taxon>Nitrospinaceae</taxon>
        <taxon>Candidatus Nitronauta</taxon>
    </lineage>
</organism>
<name>A0A7T0BVB1_9BACT</name>
<proteinExistence type="predicted"/>
<accession>A0A7T0BVB1</accession>
<reference evidence="1 2" key="1">
    <citation type="submission" date="2020-02" db="EMBL/GenBank/DDBJ databases">
        <title>Genomic and physiological characterization of two novel Nitrospinaceae genera.</title>
        <authorList>
            <person name="Mueller A.J."/>
            <person name="Jung M.-Y."/>
            <person name="Strachan C.R."/>
            <person name="Herbold C.W."/>
            <person name="Kirkegaard R.H."/>
            <person name="Daims H."/>
        </authorList>
    </citation>
    <scope>NUCLEOTIDE SEQUENCE [LARGE SCALE GENOMIC DNA]</scope>
    <source>
        <strain evidence="1">EB</strain>
    </source>
</reference>
<protein>
    <submittedName>
        <fullName evidence="1">GTPase</fullName>
    </submittedName>
</protein>
<dbReference type="CDD" id="cd01983">
    <property type="entry name" value="SIMIBI"/>
    <property type="match status" value="1"/>
</dbReference>
<dbReference type="PANTHER" id="PTHR42869">
    <property type="entry name" value="SLL0572 PROTEIN"/>
    <property type="match status" value="1"/>
</dbReference>
<evidence type="ECO:0000313" key="2">
    <source>
        <dbReference type="Proteomes" id="UP000594688"/>
    </source>
</evidence>
<dbReference type="Proteomes" id="UP000594688">
    <property type="component" value="Chromosome"/>
</dbReference>
<dbReference type="EMBL" id="CP048685">
    <property type="protein sequence ID" value="QPJ61603.1"/>
    <property type="molecule type" value="Genomic_DNA"/>
</dbReference>
<evidence type="ECO:0000313" key="1">
    <source>
        <dbReference type="EMBL" id="QPJ61603.1"/>
    </source>
</evidence>
<dbReference type="KEGG" id="nli:G3M70_06775"/>
<dbReference type="InterPro" id="IPR053199">
    <property type="entry name" value="cDPG_synthetase-like"/>
</dbReference>
<sequence length="443" mass="49090">MNSPARKNIVIMGAAGRDFHTFNVRFRDNPGYKVVAFTATQIPGIEKKIYPASLAGSLYPDGIPIRPESELTEIIKQEKVNSVVFAYSDVSHAYVMDKASRILAAGADFCLFGPADSMIASCKPIVSVCAVRTGCGKSQTSRKIARILRDKGKRVAVVRHAMPYGNLQKQTVQKYSEKSDLKKHDCTIEEMEEYEPYIDLGLTVFAGVDYEKILREAEQEADIIIWDGGNNDFSFYQPDLEIVVVDPHRVGDELAYFPGEVNLLRAQVIIINKIDSARREDLQQLRKNIKEANPTAVLIEANSSLLVDRPELIQGARVLVIEDGPTLTHGGMKYGAGTLAAQRYGASEIIDPRPWLQGSLKTTFETYPETGPLLPAMGYDQQQRSDLESTINAVPCDLVIIGTPIDLGRVINIQKPSVRVNYDLEEIGQPDLETILEPFTTSK</sequence>
<dbReference type="AlphaFoldDB" id="A0A7T0BVB1"/>
<dbReference type="Gene3D" id="3.40.50.300">
    <property type="entry name" value="P-loop containing nucleotide triphosphate hydrolases"/>
    <property type="match status" value="1"/>
</dbReference>
<gene>
    <name evidence="1" type="ORF">G3M70_06775</name>
</gene>
<dbReference type="SUPFAM" id="SSF52540">
    <property type="entry name" value="P-loop containing nucleoside triphosphate hydrolases"/>
    <property type="match status" value="1"/>
</dbReference>
<dbReference type="PANTHER" id="PTHR42869:SF1">
    <property type="entry name" value="SLL0572 PROTEIN"/>
    <property type="match status" value="1"/>
</dbReference>
<dbReference type="InterPro" id="IPR027417">
    <property type="entry name" value="P-loop_NTPase"/>
</dbReference>